<dbReference type="Gene3D" id="3.40.309.10">
    <property type="entry name" value="Aldehyde Dehydrogenase, Chain A, domain 2"/>
    <property type="match status" value="1"/>
</dbReference>
<evidence type="ECO:0000256" key="4">
    <source>
        <dbReference type="RuleBase" id="RU003345"/>
    </source>
</evidence>
<dbReference type="Gene3D" id="3.40.605.10">
    <property type="entry name" value="Aldehyde Dehydrogenase, Chain A, domain 1"/>
    <property type="match status" value="1"/>
</dbReference>
<comment type="caution">
    <text evidence="6">The sequence shown here is derived from an EMBL/GenBank/DDBJ whole genome shotgun (WGS) entry which is preliminary data.</text>
</comment>
<dbReference type="InterPro" id="IPR016162">
    <property type="entry name" value="Ald_DH_N"/>
</dbReference>
<dbReference type="InterPro" id="IPR016161">
    <property type="entry name" value="Ald_DH/histidinol_DH"/>
</dbReference>
<gene>
    <name evidence="6" type="primary">gabD2</name>
    <name evidence="6" type="ORF">CXF48_03535</name>
</gene>
<dbReference type="Pfam" id="PF00171">
    <property type="entry name" value="Aldedh"/>
    <property type="match status" value="1"/>
</dbReference>
<dbReference type="SUPFAM" id="SSF53720">
    <property type="entry name" value="ALDH-like"/>
    <property type="match status" value="1"/>
</dbReference>
<organism evidence="6 7">
    <name type="scientific">Corynebacterium bovis</name>
    <dbReference type="NCBI Taxonomy" id="36808"/>
    <lineage>
        <taxon>Bacteria</taxon>
        <taxon>Bacillati</taxon>
        <taxon>Actinomycetota</taxon>
        <taxon>Actinomycetes</taxon>
        <taxon>Mycobacteriales</taxon>
        <taxon>Corynebacteriaceae</taxon>
        <taxon>Corynebacterium</taxon>
    </lineage>
</organism>
<protein>
    <submittedName>
        <fullName evidence="6">Succinic semialdehyde dehydrogenase</fullName>
    </submittedName>
</protein>
<keyword evidence="2 4" id="KW-0560">Oxidoreductase</keyword>
<dbReference type="EMBL" id="PQNK01000004">
    <property type="protein sequence ID" value="RRO87254.1"/>
    <property type="molecule type" value="Genomic_DNA"/>
</dbReference>
<dbReference type="FunFam" id="3.40.309.10:FF:000009">
    <property type="entry name" value="Aldehyde dehydrogenase A"/>
    <property type="match status" value="1"/>
</dbReference>
<feature type="active site" evidence="3">
    <location>
        <position position="264"/>
    </location>
</feature>
<dbReference type="PANTHER" id="PTHR11699">
    <property type="entry name" value="ALDEHYDE DEHYDROGENASE-RELATED"/>
    <property type="match status" value="1"/>
</dbReference>
<comment type="similarity">
    <text evidence="1 4">Belongs to the aldehyde dehydrogenase family.</text>
</comment>
<evidence type="ECO:0000313" key="7">
    <source>
        <dbReference type="Proteomes" id="UP000276526"/>
    </source>
</evidence>
<feature type="domain" description="Aldehyde dehydrogenase" evidence="5">
    <location>
        <begin position="35"/>
        <end position="490"/>
    </location>
</feature>
<dbReference type="InterPro" id="IPR015590">
    <property type="entry name" value="Aldehyde_DH_dom"/>
</dbReference>
<dbReference type="NCBIfam" id="NF006916">
    <property type="entry name" value="PRK09407.1"/>
    <property type="match status" value="1"/>
</dbReference>
<dbReference type="Proteomes" id="UP000276526">
    <property type="component" value="Unassembled WGS sequence"/>
</dbReference>
<evidence type="ECO:0000313" key="6">
    <source>
        <dbReference type="EMBL" id="RRO87254.1"/>
    </source>
</evidence>
<dbReference type="RefSeq" id="WP_125207034.1">
    <property type="nucleotide sequence ID" value="NZ_JAUKFU010000004.1"/>
</dbReference>
<evidence type="ECO:0000256" key="3">
    <source>
        <dbReference type="PROSITE-ProRule" id="PRU10007"/>
    </source>
</evidence>
<evidence type="ECO:0000256" key="2">
    <source>
        <dbReference type="ARBA" id="ARBA00023002"/>
    </source>
</evidence>
<dbReference type="InterPro" id="IPR029510">
    <property type="entry name" value="Ald_DH_CS_GLU"/>
</dbReference>
<dbReference type="InterPro" id="IPR016163">
    <property type="entry name" value="Ald_DH_C"/>
</dbReference>
<dbReference type="PROSITE" id="PS00687">
    <property type="entry name" value="ALDEHYDE_DEHYDR_GLU"/>
    <property type="match status" value="1"/>
</dbReference>
<sequence length="527" mass="57240">MNHKRLSLGPLPEDLAETLRGLSVNARTGNLRSGDTLDIEAPFDGTAFGWVGKGTEEDVEDAFTVARRVQTSWRASTFADRKRILLRFHDLVLKNRELLLDMIQLEMGKNRASAFDEVMDVAINARYYGNHLASFLRPSRHPGALPVLTRSREYHYPKGVVGQSSPWNYPLTLGISDALAALAAGNTVVAKPDSSTPFCTLLALKLLLEAGLPENVMQVVTGPGRVVGNAIADRCDYLMFTGSTATGKTLGEQVGRRLVGFSAELGGKNPMIVQADADLRRAVEGSVHGCFSNSGQLCVSVERIYVEEGIYDDYLRELTAAVSAMSIGPGLDWSVDMGSLASRQQLDTVTEFVEDARAKGATVVTGGRARPDLGPYFYEPTVLTDVPDDARLRREEVFGPVIYVQKVRDVEEALRLANDTTYGLNACIFGDPRTAWEVAPRIEAGSVNINDGYTASWGSVDIPLGGVKESGMSRRHGREGLLKYTETQNISEQRIMPIQGPSALGRKAYATIVSVALQAGKTTGILR</sequence>
<dbReference type="GO" id="GO:0016620">
    <property type="term" value="F:oxidoreductase activity, acting on the aldehyde or oxo group of donors, NAD or NADP as acceptor"/>
    <property type="evidence" value="ECO:0007669"/>
    <property type="project" value="InterPro"/>
</dbReference>
<reference evidence="6 7" key="1">
    <citation type="submission" date="2018-01" db="EMBL/GenBank/DDBJ databases">
        <title>Twenty Corynebacterium bovis Genomes.</title>
        <authorList>
            <person name="Gulvik C.A."/>
        </authorList>
    </citation>
    <scope>NUCLEOTIDE SEQUENCE [LARGE SCALE GENOMIC DNA]</scope>
    <source>
        <strain evidence="6 7">F6900</strain>
    </source>
</reference>
<name>A0A3R8PIQ4_9CORY</name>
<accession>A0A3R8PIQ4</accession>
<evidence type="ECO:0000259" key="5">
    <source>
        <dbReference type="Pfam" id="PF00171"/>
    </source>
</evidence>
<dbReference type="AlphaFoldDB" id="A0A3R8PIQ4"/>
<dbReference type="CDD" id="cd07101">
    <property type="entry name" value="ALDH_SSADH2_GabD2"/>
    <property type="match status" value="1"/>
</dbReference>
<proteinExistence type="inferred from homology"/>
<evidence type="ECO:0000256" key="1">
    <source>
        <dbReference type="ARBA" id="ARBA00009986"/>
    </source>
</evidence>